<sequence>MAIDLKALSPKELQALIENANAQMQEARVTQVRTVREEIDALLKGAGLTINDVYPTRGSKKTASKKGTGSVAPKYRNPSNASETWSGRGRQPVWFAEALKKRGVTAESLLIDGAPKAAKKAGKAVKKPVKRAKKAA</sequence>
<dbReference type="InterPro" id="IPR037150">
    <property type="entry name" value="H-NS_C_dom_sf"/>
</dbReference>
<proteinExistence type="inferred from homology"/>
<feature type="region of interest" description="Disordered" evidence="5">
    <location>
        <begin position="54"/>
        <end position="88"/>
    </location>
</feature>
<organism evidence="7">
    <name type="scientific">Rhodanobacter sp. FW102-FHT14D07</name>
    <dbReference type="NCBI Taxonomy" id="3351462"/>
    <lineage>
        <taxon>Bacteria</taxon>
        <taxon>Pseudomonadati</taxon>
        <taxon>Pseudomonadota</taxon>
        <taxon>Gammaproteobacteria</taxon>
        <taxon>Lysobacterales</taxon>
        <taxon>Rhodanobacteraceae</taxon>
        <taxon>Rhodanobacter</taxon>
    </lineage>
</organism>
<comment type="similarity">
    <text evidence="2">Belongs to the histone-like protein H-NS family.</text>
</comment>
<dbReference type="GO" id="GO:0000976">
    <property type="term" value="F:transcription cis-regulatory region binding"/>
    <property type="evidence" value="ECO:0007669"/>
    <property type="project" value="TreeGrafter"/>
</dbReference>
<dbReference type="PANTHER" id="PTHR38097:SF2">
    <property type="entry name" value="DNA-BINDING PROTEIN STPA"/>
    <property type="match status" value="1"/>
</dbReference>
<dbReference type="RefSeq" id="WP_395116047.1">
    <property type="nucleotide sequence ID" value="NZ_CP170721.1"/>
</dbReference>
<keyword evidence="4" id="KW-0238">DNA-binding</keyword>
<dbReference type="GO" id="GO:0003681">
    <property type="term" value="F:bent DNA binding"/>
    <property type="evidence" value="ECO:0007669"/>
    <property type="project" value="TreeGrafter"/>
</dbReference>
<evidence type="ECO:0000256" key="5">
    <source>
        <dbReference type="SAM" id="MobiDB-lite"/>
    </source>
</evidence>
<dbReference type="InterPro" id="IPR027444">
    <property type="entry name" value="H-NS_C_dom"/>
</dbReference>
<name>A0AB74USP8_9GAMM</name>
<keyword evidence="3" id="KW-0963">Cytoplasm</keyword>
<reference evidence="7" key="1">
    <citation type="submission" date="2024-10" db="EMBL/GenBank/DDBJ databases">
        <authorList>
            <person name="Lesea H.P."/>
            <person name="Kuehl J.V."/>
            <person name="Chandonia J.-M."/>
        </authorList>
    </citation>
    <scope>NUCLEOTIDE SEQUENCE</scope>
    <source>
        <strain evidence="7">FW102-FHT14D07</strain>
    </source>
</reference>
<dbReference type="PANTHER" id="PTHR38097">
    <property type="match status" value="1"/>
</dbReference>
<evidence type="ECO:0000313" key="7">
    <source>
        <dbReference type="EMBL" id="XIA17696.1"/>
    </source>
</evidence>
<feature type="domain" description="DNA-binding protein H-NS-like C-terminal" evidence="6">
    <location>
        <begin position="65"/>
        <end position="111"/>
    </location>
</feature>
<dbReference type="GO" id="GO:0032993">
    <property type="term" value="C:protein-DNA complex"/>
    <property type="evidence" value="ECO:0007669"/>
    <property type="project" value="TreeGrafter"/>
</dbReference>
<feature type="region of interest" description="Disordered" evidence="5">
    <location>
        <begin position="117"/>
        <end position="136"/>
    </location>
</feature>
<dbReference type="SUPFAM" id="SSF81273">
    <property type="entry name" value="H-NS histone-like proteins"/>
    <property type="match status" value="1"/>
</dbReference>
<protein>
    <submittedName>
        <fullName evidence="7">H-NS family nucleoid-associated regulatory protein</fullName>
    </submittedName>
</protein>
<evidence type="ECO:0000256" key="1">
    <source>
        <dbReference type="ARBA" id="ARBA00004453"/>
    </source>
</evidence>
<gene>
    <name evidence="7" type="ORF">ACFYG5_14165</name>
</gene>
<comment type="subcellular location">
    <subcellularLocation>
        <location evidence="1">Cytoplasm</location>
        <location evidence="1">Nucleoid</location>
    </subcellularLocation>
</comment>
<dbReference type="SMART" id="SM00528">
    <property type="entry name" value="HNS"/>
    <property type="match status" value="1"/>
</dbReference>
<dbReference type="GO" id="GO:0001217">
    <property type="term" value="F:DNA-binding transcription repressor activity"/>
    <property type="evidence" value="ECO:0007669"/>
    <property type="project" value="TreeGrafter"/>
</dbReference>
<dbReference type="GO" id="GO:0009295">
    <property type="term" value="C:nucleoid"/>
    <property type="evidence" value="ECO:0007669"/>
    <property type="project" value="UniProtKB-SubCell"/>
</dbReference>
<dbReference type="GO" id="GO:0005829">
    <property type="term" value="C:cytosol"/>
    <property type="evidence" value="ECO:0007669"/>
    <property type="project" value="TreeGrafter"/>
</dbReference>
<dbReference type="Pfam" id="PF00816">
    <property type="entry name" value="Histone_HNS"/>
    <property type="match status" value="1"/>
</dbReference>
<dbReference type="Gene3D" id="4.10.430.10">
    <property type="entry name" value="Histone-like protein H-NS, C-terminal domain"/>
    <property type="match status" value="1"/>
</dbReference>
<dbReference type="EMBL" id="CP170721">
    <property type="protein sequence ID" value="XIA17696.1"/>
    <property type="molecule type" value="Genomic_DNA"/>
</dbReference>
<dbReference type="AlphaFoldDB" id="A0AB74USP8"/>
<evidence type="ECO:0000256" key="2">
    <source>
        <dbReference type="ARBA" id="ARBA00010610"/>
    </source>
</evidence>
<evidence type="ECO:0000256" key="4">
    <source>
        <dbReference type="ARBA" id="ARBA00023125"/>
    </source>
</evidence>
<evidence type="ECO:0000259" key="6">
    <source>
        <dbReference type="SMART" id="SM00528"/>
    </source>
</evidence>
<dbReference type="GO" id="GO:0003680">
    <property type="term" value="F:minor groove of adenine-thymine-rich DNA binding"/>
    <property type="evidence" value="ECO:0007669"/>
    <property type="project" value="TreeGrafter"/>
</dbReference>
<accession>A0AB74USP8</accession>
<evidence type="ECO:0000256" key="3">
    <source>
        <dbReference type="ARBA" id="ARBA00022490"/>
    </source>
</evidence>